<proteinExistence type="predicted"/>
<feature type="compositionally biased region" description="Polar residues" evidence="1">
    <location>
        <begin position="47"/>
        <end position="78"/>
    </location>
</feature>
<accession>A0ABR2J6C0</accession>
<keyword evidence="4" id="KW-1185">Reference proteome</keyword>
<dbReference type="Proteomes" id="UP001390339">
    <property type="component" value="Unassembled WGS sequence"/>
</dbReference>
<feature type="chain" id="PRO_5047128628" evidence="2">
    <location>
        <begin position="19"/>
        <end position="147"/>
    </location>
</feature>
<name>A0ABR2J6C0_9PEZI</name>
<evidence type="ECO:0000256" key="2">
    <source>
        <dbReference type="SAM" id="SignalP"/>
    </source>
</evidence>
<comment type="caution">
    <text evidence="3">The sequence shown here is derived from an EMBL/GenBank/DDBJ whole genome shotgun (WGS) entry which is preliminary data.</text>
</comment>
<evidence type="ECO:0000313" key="4">
    <source>
        <dbReference type="Proteomes" id="UP001390339"/>
    </source>
</evidence>
<gene>
    <name evidence="3" type="ORF">PGQ11_003730</name>
</gene>
<feature type="signal peptide" evidence="2">
    <location>
        <begin position="1"/>
        <end position="18"/>
    </location>
</feature>
<evidence type="ECO:0000313" key="3">
    <source>
        <dbReference type="EMBL" id="KAK8873216.1"/>
    </source>
</evidence>
<evidence type="ECO:0000256" key="1">
    <source>
        <dbReference type="SAM" id="MobiDB-lite"/>
    </source>
</evidence>
<reference evidence="3 4" key="1">
    <citation type="journal article" date="2024" name="IMA Fungus">
        <title>Apiospora arundinis, a panoply of carbohydrate-active enzymes and secondary metabolites.</title>
        <authorList>
            <person name="Sorensen T."/>
            <person name="Petersen C."/>
            <person name="Muurmann A.T."/>
            <person name="Christiansen J.V."/>
            <person name="Brundto M.L."/>
            <person name="Overgaard C.K."/>
            <person name="Boysen A.T."/>
            <person name="Wollenberg R.D."/>
            <person name="Larsen T.O."/>
            <person name="Sorensen J.L."/>
            <person name="Nielsen K.L."/>
            <person name="Sondergaard T.E."/>
        </authorList>
    </citation>
    <scope>NUCLEOTIDE SEQUENCE [LARGE SCALE GENOMIC DNA]</scope>
    <source>
        <strain evidence="3 4">AAU 773</strain>
    </source>
</reference>
<protein>
    <submittedName>
        <fullName evidence="3">Uncharacterized protein</fullName>
    </submittedName>
</protein>
<keyword evidence="2" id="KW-0732">Signal</keyword>
<organism evidence="3 4">
    <name type="scientific">Apiospora arundinis</name>
    <dbReference type="NCBI Taxonomy" id="335852"/>
    <lineage>
        <taxon>Eukaryota</taxon>
        <taxon>Fungi</taxon>
        <taxon>Dikarya</taxon>
        <taxon>Ascomycota</taxon>
        <taxon>Pezizomycotina</taxon>
        <taxon>Sordariomycetes</taxon>
        <taxon>Xylariomycetidae</taxon>
        <taxon>Amphisphaeriales</taxon>
        <taxon>Apiosporaceae</taxon>
        <taxon>Apiospora</taxon>
    </lineage>
</organism>
<sequence>MQPTNFFLWAMAFATTCAQQFHSPVLAQDPCISSAKNNLTTRNNATVSSNATTFGNSTKIGNSTAPRNSTTLRNSTTCGDKSRGSGFGSGKGSDKGSDTGTGGNGKDGGGSRSTDPPSLAAGYALRAADAGGLVTIAALGVAFTLLM</sequence>
<feature type="region of interest" description="Disordered" evidence="1">
    <location>
        <begin position="47"/>
        <end position="119"/>
    </location>
</feature>
<dbReference type="EMBL" id="JAPCWZ010000003">
    <property type="protein sequence ID" value="KAK8873216.1"/>
    <property type="molecule type" value="Genomic_DNA"/>
</dbReference>
<feature type="compositionally biased region" description="Gly residues" evidence="1">
    <location>
        <begin position="99"/>
        <end position="111"/>
    </location>
</feature>